<evidence type="ECO:0000313" key="2">
    <source>
        <dbReference type="EMBL" id="SVC38410.1"/>
    </source>
</evidence>
<dbReference type="EMBL" id="UINC01088308">
    <property type="protein sequence ID" value="SVC38410.1"/>
    <property type="molecule type" value="Genomic_DNA"/>
</dbReference>
<protein>
    <recommendedName>
        <fullName evidence="1">SGNH hydrolase-type esterase domain-containing protein</fullName>
    </recommendedName>
</protein>
<accession>A0A382LP79</accession>
<gene>
    <name evidence="2" type="ORF">METZ01_LOCUS291264</name>
</gene>
<dbReference type="PANTHER" id="PTHR30383">
    <property type="entry name" value="THIOESTERASE 1/PROTEASE 1/LYSOPHOSPHOLIPASE L1"/>
    <property type="match status" value="1"/>
</dbReference>
<dbReference type="InterPro" id="IPR051532">
    <property type="entry name" value="Ester_Hydrolysis_Enzymes"/>
</dbReference>
<sequence length="283" mass="33253">MSWAFVLIIIFFLLVFIYAMWRGSRLPKCFPNNFLINDENYKEIVICCGDSITHGRIGYDWVSKLEDEDKSRIYINAGINGDLAWNLYQRIEEIINCNPDIITILIGTNDAMGSQSKKLGNDYIKMKKLPQRPSIDWYQENYDLIISKLMNDTNSKIYLVTLPWIGEKEDDKIIDIVKNHNTVIEKLAKKHKLEVIPFFDKIDKIINANISQELKHQLAYKYMINYKRLLRIMRAIVLHYIFGFTWNKIGNKYILRTLCDFIHLNENGGLLLKDLIQVHLNSK</sequence>
<feature type="domain" description="SGNH hydrolase-type esterase" evidence="1">
    <location>
        <begin position="47"/>
        <end position="201"/>
    </location>
</feature>
<reference evidence="2" key="1">
    <citation type="submission" date="2018-05" db="EMBL/GenBank/DDBJ databases">
        <authorList>
            <person name="Lanie J.A."/>
            <person name="Ng W.-L."/>
            <person name="Kazmierczak K.M."/>
            <person name="Andrzejewski T.M."/>
            <person name="Davidsen T.M."/>
            <person name="Wayne K.J."/>
            <person name="Tettelin H."/>
            <person name="Glass J.I."/>
            <person name="Rusch D."/>
            <person name="Podicherti R."/>
            <person name="Tsui H.-C.T."/>
            <person name="Winkler M.E."/>
        </authorList>
    </citation>
    <scope>NUCLEOTIDE SEQUENCE</scope>
</reference>
<proteinExistence type="predicted"/>
<evidence type="ECO:0000259" key="1">
    <source>
        <dbReference type="Pfam" id="PF13472"/>
    </source>
</evidence>
<dbReference type="PANTHER" id="PTHR30383:SF5">
    <property type="entry name" value="SGNH HYDROLASE-TYPE ESTERASE DOMAIN-CONTAINING PROTEIN"/>
    <property type="match status" value="1"/>
</dbReference>
<dbReference type="GO" id="GO:0004622">
    <property type="term" value="F:phosphatidylcholine lysophospholipase activity"/>
    <property type="evidence" value="ECO:0007669"/>
    <property type="project" value="TreeGrafter"/>
</dbReference>
<dbReference type="AlphaFoldDB" id="A0A382LP79"/>
<dbReference type="Pfam" id="PF13472">
    <property type="entry name" value="Lipase_GDSL_2"/>
    <property type="match status" value="1"/>
</dbReference>
<dbReference type="Gene3D" id="3.40.50.1110">
    <property type="entry name" value="SGNH hydrolase"/>
    <property type="match status" value="1"/>
</dbReference>
<dbReference type="InterPro" id="IPR013830">
    <property type="entry name" value="SGNH_hydro"/>
</dbReference>
<dbReference type="SUPFAM" id="SSF52266">
    <property type="entry name" value="SGNH hydrolase"/>
    <property type="match status" value="1"/>
</dbReference>
<dbReference type="InterPro" id="IPR036514">
    <property type="entry name" value="SGNH_hydro_sf"/>
</dbReference>
<name>A0A382LP79_9ZZZZ</name>
<organism evidence="2">
    <name type="scientific">marine metagenome</name>
    <dbReference type="NCBI Taxonomy" id="408172"/>
    <lineage>
        <taxon>unclassified sequences</taxon>
        <taxon>metagenomes</taxon>
        <taxon>ecological metagenomes</taxon>
    </lineage>
</organism>